<proteinExistence type="inferred from homology"/>
<dbReference type="NCBIfam" id="TIGR01510">
    <property type="entry name" value="coaD_prev_kdtB"/>
    <property type="match status" value="1"/>
</dbReference>
<dbReference type="RefSeq" id="WP_176819788.1">
    <property type="nucleotide sequence ID" value="NZ_JAJEQC010000002.1"/>
</dbReference>
<feature type="binding site" evidence="9">
    <location>
        <position position="9"/>
    </location>
    <ligand>
        <name>substrate</name>
    </ligand>
</feature>
<comment type="caution">
    <text evidence="11">The sequence shown here is derived from an EMBL/GenBank/DDBJ whole genome shotgun (WGS) entry which is preliminary data.</text>
</comment>
<keyword evidence="1 9" id="KW-0963">Cytoplasm</keyword>
<comment type="subunit">
    <text evidence="9">Homohexamer.</text>
</comment>
<keyword evidence="3 9" id="KW-0548">Nucleotidyltransferase</keyword>
<keyword evidence="5 9" id="KW-0067">ATP-binding</keyword>
<dbReference type="GO" id="GO:0015937">
    <property type="term" value="P:coenzyme A biosynthetic process"/>
    <property type="evidence" value="ECO:0007669"/>
    <property type="project" value="UniProtKB-UniRule"/>
</dbReference>
<feature type="binding site" evidence="9">
    <location>
        <begin position="88"/>
        <end position="90"/>
    </location>
    <ligand>
        <name>ATP</name>
        <dbReference type="ChEBI" id="CHEBI:30616"/>
    </ligand>
</feature>
<dbReference type="Gene3D" id="3.40.50.620">
    <property type="entry name" value="HUPs"/>
    <property type="match status" value="1"/>
</dbReference>
<feature type="binding site" evidence="9">
    <location>
        <position position="87"/>
    </location>
    <ligand>
        <name>substrate</name>
    </ligand>
</feature>
<dbReference type="GO" id="GO:0005737">
    <property type="term" value="C:cytoplasm"/>
    <property type="evidence" value="ECO:0007669"/>
    <property type="project" value="UniProtKB-SubCell"/>
</dbReference>
<dbReference type="EC" id="2.7.7.3" evidence="9"/>
<protein>
    <recommendedName>
        <fullName evidence="9">Phosphopantetheine adenylyltransferase</fullName>
        <ecNumber evidence="9">2.7.7.3</ecNumber>
    </recommendedName>
    <alternativeName>
        <fullName evidence="9">Dephospho-CoA pyrophosphorylase</fullName>
    </alternativeName>
    <alternativeName>
        <fullName evidence="9">Pantetheine-phosphate adenylyltransferase</fullName>
        <shortName evidence="9">PPAT</shortName>
    </alternativeName>
</protein>
<dbReference type="SUPFAM" id="SSF52374">
    <property type="entry name" value="Nucleotidylyl transferase"/>
    <property type="match status" value="1"/>
</dbReference>
<dbReference type="PANTHER" id="PTHR21342:SF1">
    <property type="entry name" value="PHOSPHOPANTETHEINE ADENYLYLTRANSFERASE"/>
    <property type="match status" value="1"/>
</dbReference>
<comment type="cofactor">
    <cofactor evidence="9">
        <name>Mg(2+)</name>
        <dbReference type="ChEBI" id="CHEBI:18420"/>
    </cofactor>
</comment>
<keyword evidence="4 9" id="KW-0547">Nucleotide-binding</keyword>
<dbReference type="AlphaFoldDB" id="A0AAE3AKM8"/>
<keyword evidence="6 9" id="KW-0460">Magnesium</keyword>
<keyword evidence="12" id="KW-1185">Reference proteome</keyword>
<evidence type="ECO:0000256" key="8">
    <source>
        <dbReference type="ARBA" id="ARBA00029346"/>
    </source>
</evidence>
<keyword evidence="7 9" id="KW-0173">Coenzyme A biosynthesis</keyword>
<evidence type="ECO:0000256" key="4">
    <source>
        <dbReference type="ARBA" id="ARBA00022741"/>
    </source>
</evidence>
<gene>
    <name evidence="9 11" type="primary">coaD</name>
    <name evidence="11" type="ORF">LKD31_02770</name>
</gene>
<feature type="binding site" evidence="9">
    <location>
        <position position="98"/>
    </location>
    <ligand>
        <name>ATP</name>
        <dbReference type="ChEBI" id="CHEBI:30616"/>
    </ligand>
</feature>
<dbReference type="NCBIfam" id="TIGR00125">
    <property type="entry name" value="cyt_tran_rel"/>
    <property type="match status" value="1"/>
</dbReference>
<evidence type="ECO:0000256" key="1">
    <source>
        <dbReference type="ARBA" id="ARBA00022490"/>
    </source>
</evidence>
<feature type="binding site" evidence="9">
    <location>
        <position position="17"/>
    </location>
    <ligand>
        <name>ATP</name>
        <dbReference type="ChEBI" id="CHEBI:30616"/>
    </ligand>
</feature>
<dbReference type="InterPro" id="IPR014729">
    <property type="entry name" value="Rossmann-like_a/b/a_fold"/>
</dbReference>
<organism evidence="11 12">
    <name type="scientific">Hominenteromicrobium mulieris</name>
    <dbReference type="NCBI Taxonomy" id="2885357"/>
    <lineage>
        <taxon>Bacteria</taxon>
        <taxon>Bacillati</taxon>
        <taxon>Bacillota</taxon>
        <taxon>Clostridia</taxon>
        <taxon>Eubacteriales</taxon>
        <taxon>Oscillospiraceae</taxon>
        <taxon>Hominenteromicrobium</taxon>
    </lineage>
</organism>
<sequence>MRIGICPGSFDPVTLGHMDIISRACKIFDKVIVAVPVNPDKRASFTVEERMEMLRTVTADMENVEVDCVRGLLADYASEKHAAAIVKGLRAISDFEYEFQMALTNKKLNPEFETLFLPTSIEHMFLSSSMVKQIAGFGGDISHFVPECLLEKINQRLCRTAD</sequence>
<feature type="site" description="Transition state stabilizer" evidence="9">
    <location>
        <position position="17"/>
    </location>
</feature>
<feature type="binding site" evidence="9">
    <location>
        <position position="73"/>
    </location>
    <ligand>
        <name>substrate</name>
    </ligand>
</feature>
<comment type="subcellular location">
    <subcellularLocation>
        <location evidence="9">Cytoplasm</location>
    </subcellularLocation>
</comment>
<evidence type="ECO:0000256" key="2">
    <source>
        <dbReference type="ARBA" id="ARBA00022679"/>
    </source>
</evidence>
<accession>A0AAE3AKM8</accession>
<dbReference type="InterPro" id="IPR001980">
    <property type="entry name" value="PPAT"/>
</dbReference>
<evidence type="ECO:0000313" key="12">
    <source>
        <dbReference type="Proteomes" id="UP001199424"/>
    </source>
</evidence>
<dbReference type="Pfam" id="PF01467">
    <property type="entry name" value="CTP_transf_like"/>
    <property type="match status" value="1"/>
</dbReference>
<evidence type="ECO:0000256" key="3">
    <source>
        <dbReference type="ARBA" id="ARBA00022695"/>
    </source>
</evidence>
<comment type="similarity">
    <text evidence="9">Belongs to the bacterial CoaD family.</text>
</comment>
<feature type="binding site" evidence="9">
    <location>
        <position position="41"/>
    </location>
    <ligand>
        <name>substrate</name>
    </ligand>
</feature>
<feature type="binding site" evidence="9">
    <location>
        <begin position="9"/>
        <end position="10"/>
    </location>
    <ligand>
        <name>ATP</name>
        <dbReference type="ChEBI" id="CHEBI:30616"/>
    </ligand>
</feature>
<dbReference type="PRINTS" id="PR01020">
    <property type="entry name" value="LPSBIOSNTHSS"/>
</dbReference>
<evidence type="ECO:0000313" key="11">
    <source>
        <dbReference type="EMBL" id="MCC2135936.1"/>
    </source>
</evidence>
<evidence type="ECO:0000256" key="5">
    <source>
        <dbReference type="ARBA" id="ARBA00022840"/>
    </source>
</evidence>
<dbReference type="InterPro" id="IPR004821">
    <property type="entry name" value="Cyt_trans-like"/>
</dbReference>
<evidence type="ECO:0000256" key="9">
    <source>
        <dbReference type="HAMAP-Rule" id="MF_00151"/>
    </source>
</evidence>
<dbReference type="PANTHER" id="PTHR21342">
    <property type="entry name" value="PHOSPHOPANTETHEINE ADENYLYLTRANSFERASE"/>
    <property type="match status" value="1"/>
</dbReference>
<feature type="binding site" evidence="9">
    <location>
        <begin position="123"/>
        <end position="129"/>
    </location>
    <ligand>
        <name>ATP</name>
        <dbReference type="ChEBI" id="CHEBI:30616"/>
    </ligand>
</feature>
<feature type="domain" description="Cytidyltransferase-like" evidence="10">
    <location>
        <begin position="5"/>
        <end position="133"/>
    </location>
</feature>
<comment type="pathway">
    <text evidence="9">Cofactor biosynthesis; coenzyme A biosynthesis; CoA from (R)-pantothenate: step 4/5.</text>
</comment>
<dbReference type="Proteomes" id="UP001199424">
    <property type="component" value="Unassembled WGS sequence"/>
</dbReference>
<comment type="catalytic activity">
    <reaction evidence="8 9">
        <text>(R)-4'-phosphopantetheine + ATP + H(+) = 3'-dephospho-CoA + diphosphate</text>
        <dbReference type="Rhea" id="RHEA:19801"/>
        <dbReference type="ChEBI" id="CHEBI:15378"/>
        <dbReference type="ChEBI" id="CHEBI:30616"/>
        <dbReference type="ChEBI" id="CHEBI:33019"/>
        <dbReference type="ChEBI" id="CHEBI:57328"/>
        <dbReference type="ChEBI" id="CHEBI:61723"/>
        <dbReference type="EC" id="2.7.7.3"/>
    </reaction>
</comment>
<keyword evidence="2 9" id="KW-0808">Transferase</keyword>
<evidence type="ECO:0000256" key="6">
    <source>
        <dbReference type="ARBA" id="ARBA00022842"/>
    </source>
</evidence>
<evidence type="ECO:0000259" key="10">
    <source>
        <dbReference type="Pfam" id="PF01467"/>
    </source>
</evidence>
<dbReference type="GO" id="GO:0005524">
    <property type="term" value="F:ATP binding"/>
    <property type="evidence" value="ECO:0007669"/>
    <property type="project" value="UniProtKB-KW"/>
</dbReference>
<dbReference type="HAMAP" id="MF_00151">
    <property type="entry name" value="PPAT_bact"/>
    <property type="match status" value="1"/>
</dbReference>
<comment type="function">
    <text evidence="9">Reversibly transfers an adenylyl group from ATP to 4'-phosphopantetheine, yielding dephospho-CoA (dPCoA) and pyrophosphate.</text>
</comment>
<reference evidence="11" key="1">
    <citation type="submission" date="2021-10" db="EMBL/GenBank/DDBJ databases">
        <title>Anaerobic single-cell dispensing facilitates the cultivation of human gut bacteria.</title>
        <authorList>
            <person name="Afrizal A."/>
        </authorList>
    </citation>
    <scope>NUCLEOTIDE SEQUENCE</scope>
    <source>
        <strain evidence="11">CLA-AA-H250</strain>
    </source>
</reference>
<dbReference type="GO" id="GO:0004595">
    <property type="term" value="F:pantetheine-phosphate adenylyltransferase activity"/>
    <property type="evidence" value="ECO:0007669"/>
    <property type="project" value="UniProtKB-UniRule"/>
</dbReference>
<dbReference type="EMBL" id="JAJEQC010000002">
    <property type="protein sequence ID" value="MCC2135936.1"/>
    <property type="molecule type" value="Genomic_DNA"/>
</dbReference>
<name>A0AAE3AKM8_9FIRM</name>
<dbReference type="CDD" id="cd02163">
    <property type="entry name" value="PPAT"/>
    <property type="match status" value="1"/>
</dbReference>
<evidence type="ECO:0000256" key="7">
    <source>
        <dbReference type="ARBA" id="ARBA00022993"/>
    </source>
</evidence>